<name>A0A645FKC2_9ZZZZ</name>
<accession>A0A645FKC2</accession>
<reference evidence="1" key="1">
    <citation type="submission" date="2019-08" db="EMBL/GenBank/DDBJ databases">
        <authorList>
            <person name="Kucharzyk K."/>
            <person name="Murdoch R.W."/>
            <person name="Higgins S."/>
            <person name="Loffler F."/>
        </authorList>
    </citation>
    <scope>NUCLEOTIDE SEQUENCE</scope>
</reference>
<gene>
    <name evidence="1" type="ORF">SDC9_162160</name>
</gene>
<sequence>MSSSNDGQNNEVTNETHKYSKTNLYVYDSKSITDVDADNQNYETISNEEKWQYVQEATYYKATYDVLEEVGTYQSTSQSATQKWNTDHLSESTQNYQTMVYNYSGMNIDNMISLALSDTYTSSGVKWTAISSKYYKDGTTGDLMATILLTSTSNGGEIQTKFLTYIIKDYKWAYVTLGNNIGEGQTINLDASLAVSFTYGEFTLNYPDLSNYN</sequence>
<evidence type="ECO:0000313" key="1">
    <source>
        <dbReference type="EMBL" id="MPN14831.1"/>
    </source>
</evidence>
<proteinExistence type="predicted"/>
<comment type="caution">
    <text evidence="1">The sequence shown here is derived from an EMBL/GenBank/DDBJ whole genome shotgun (WGS) entry which is preliminary data.</text>
</comment>
<dbReference type="AlphaFoldDB" id="A0A645FKC2"/>
<organism evidence="1">
    <name type="scientific">bioreactor metagenome</name>
    <dbReference type="NCBI Taxonomy" id="1076179"/>
    <lineage>
        <taxon>unclassified sequences</taxon>
        <taxon>metagenomes</taxon>
        <taxon>ecological metagenomes</taxon>
    </lineage>
</organism>
<dbReference type="EMBL" id="VSSQ01061507">
    <property type="protein sequence ID" value="MPN14831.1"/>
    <property type="molecule type" value="Genomic_DNA"/>
</dbReference>
<protein>
    <submittedName>
        <fullName evidence="1">Uncharacterized protein</fullName>
    </submittedName>
</protein>